<proteinExistence type="inferred from homology"/>
<dbReference type="Pfam" id="PF00005">
    <property type="entry name" value="ABC_tran"/>
    <property type="match status" value="1"/>
</dbReference>
<evidence type="ECO:0000313" key="7">
    <source>
        <dbReference type="Proteomes" id="UP000294299"/>
    </source>
</evidence>
<gene>
    <name evidence="6" type="ORF">NFRAN_0316</name>
</gene>
<dbReference type="SMART" id="SM00382">
    <property type="entry name" value="AAA"/>
    <property type="match status" value="1"/>
</dbReference>
<dbReference type="InterPro" id="IPR017911">
    <property type="entry name" value="MacB-like_ATP-bd"/>
</dbReference>
<feature type="domain" description="ABC transporter" evidence="5">
    <location>
        <begin position="39"/>
        <end position="261"/>
    </location>
</feature>
<dbReference type="OrthoDB" id="31298at2157"/>
<dbReference type="RefSeq" id="WP_134482726.1">
    <property type="nucleotide sequence ID" value="NZ_LR216287.1"/>
</dbReference>
<dbReference type="GO" id="GO:0016887">
    <property type="term" value="F:ATP hydrolysis activity"/>
    <property type="evidence" value="ECO:0007669"/>
    <property type="project" value="InterPro"/>
</dbReference>
<evidence type="ECO:0000259" key="5">
    <source>
        <dbReference type="PROSITE" id="PS50893"/>
    </source>
</evidence>
<dbReference type="FunFam" id="3.40.50.300:FF:000032">
    <property type="entry name" value="Export ABC transporter ATP-binding protein"/>
    <property type="match status" value="1"/>
</dbReference>
<comment type="similarity">
    <text evidence="1">Belongs to the ABC transporter superfamily.</text>
</comment>
<dbReference type="PANTHER" id="PTHR42798:SF6">
    <property type="entry name" value="CELL DIVISION ATP-BINDING PROTEIN FTSE"/>
    <property type="match status" value="1"/>
</dbReference>
<evidence type="ECO:0000256" key="3">
    <source>
        <dbReference type="ARBA" id="ARBA00022741"/>
    </source>
</evidence>
<name>A0A484IAD4_9ARCH</name>
<accession>A0A484IAD4</accession>
<dbReference type="GO" id="GO:0022857">
    <property type="term" value="F:transmembrane transporter activity"/>
    <property type="evidence" value="ECO:0007669"/>
    <property type="project" value="UniProtKB-ARBA"/>
</dbReference>
<keyword evidence="4 6" id="KW-0067">ATP-binding</keyword>
<dbReference type="CDD" id="cd03255">
    <property type="entry name" value="ABC_MJ0796_LolCDE_FtsE"/>
    <property type="match status" value="1"/>
</dbReference>
<dbReference type="PROSITE" id="PS50893">
    <property type="entry name" value="ABC_TRANSPORTER_2"/>
    <property type="match status" value="1"/>
</dbReference>
<dbReference type="PROSITE" id="PS00211">
    <property type="entry name" value="ABC_TRANSPORTER_1"/>
    <property type="match status" value="1"/>
</dbReference>
<evidence type="ECO:0000256" key="1">
    <source>
        <dbReference type="ARBA" id="ARBA00005417"/>
    </source>
</evidence>
<keyword evidence="2" id="KW-0813">Transport</keyword>
<organism evidence="6 7">
    <name type="scientific">Candidatus Nitrosocosmicus franklandianus</name>
    <dbReference type="NCBI Taxonomy" id="1798806"/>
    <lineage>
        <taxon>Archaea</taxon>
        <taxon>Nitrososphaerota</taxon>
        <taxon>Nitrososphaeria</taxon>
        <taxon>Nitrososphaerales</taxon>
        <taxon>Nitrososphaeraceae</taxon>
        <taxon>Candidatus Nitrosocosmicus</taxon>
    </lineage>
</organism>
<dbReference type="KEGG" id="nfn:NFRAN_0316"/>
<dbReference type="InterPro" id="IPR003593">
    <property type="entry name" value="AAA+_ATPase"/>
</dbReference>
<dbReference type="AlphaFoldDB" id="A0A484IAD4"/>
<dbReference type="GeneID" id="39419871"/>
<keyword evidence="3" id="KW-0547">Nucleotide-binding</keyword>
<dbReference type="PANTHER" id="PTHR42798">
    <property type="entry name" value="LIPOPROTEIN-RELEASING SYSTEM ATP-BINDING PROTEIN LOLD"/>
    <property type="match status" value="1"/>
</dbReference>
<reference evidence="6 7" key="1">
    <citation type="submission" date="2019-02" db="EMBL/GenBank/DDBJ databases">
        <authorList>
            <person name="Lehtovirta-Morley E L."/>
        </authorList>
    </citation>
    <scope>NUCLEOTIDE SEQUENCE [LARGE SCALE GENOMIC DNA]</scope>
    <source>
        <strain evidence="6">NFRAN1</strain>
    </source>
</reference>
<dbReference type="SUPFAM" id="SSF52540">
    <property type="entry name" value="P-loop containing nucleoside triphosphate hydrolases"/>
    <property type="match status" value="1"/>
</dbReference>
<keyword evidence="7" id="KW-1185">Reference proteome</keyword>
<dbReference type="GO" id="GO:0005524">
    <property type="term" value="F:ATP binding"/>
    <property type="evidence" value="ECO:0007669"/>
    <property type="project" value="UniProtKB-KW"/>
</dbReference>
<dbReference type="GO" id="GO:0098796">
    <property type="term" value="C:membrane protein complex"/>
    <property type="evidence" value="ECO:0007669"/>
    <property type="project" value="UniProtKB-ARBA"/>
</dbReference>
<dbReference type="InterPro" id="IPR003439">
    <property type="entry name" value="ABC_transporter-like_ATP-bd"/>
</dbReference>
<sequence length="262" mass="28677">MNNPDSITSSNHLNLKDWDKYKQTNVSHSGGESNQNTILKAVNISKAYESPAGKTVILKDINFAVKKGEFVSIVGPSGSGKSTLLNIIGALDRPTAGKVYIKQVDIFSLSDRKIAKMRNQLIGFIFQSYNLINRTSVLSNVEIPAIIAGNGGSQTRRRALSLLTILGIRDKANLKPLNLSGGQQQRVAIARALMNNPAIILADEPTGNLDTKTGQDVFNLLKMISSKYNRTIVMVTHNPDLAQDTDKTIYVRDGKIEKEIIN</sequence>
<dbReference type="EMBL" id="LR216287">
    <property type="protein sequence ID" value="VFJ12637.1"/>
    <property type="molecule type" value="Genomic_DNA"/>
</dbReference>
<dbReference type="InterPro" id="IPR027417">
    <property type="entry name" value="P-loop_NTPase"/>
</dbReference>
<dbReference type="InterPro" id="IPR017871">
    <property type="entry name" value="ABC_transporter-like_CS"/>
</dbReference>
<dbReference type="Proteomes" id="UP000294299">
    <property type="component" value="Chromosome NFRAN"/>
</dbReference>
<evidence type="ECO:0000256" key="4">
    <source>
        <dbReference type="ARBA" id="ARBA00022840"/>
    </source>
</evidence>
<dbReference type="Gene3D" id="3.40.50.300">
    <property type="entry name" value="P-loop containing nucleotide triphosphate hydrolases"/>
    <property type="match status" value="1"/>
</dbReference>
<evidence type="ECO:0000256" key="2">
    <source>
        <dbReference type="ARBA" id="ARBA00022448"/>
    </source>
</evidence>
<evidence type="ECO:0000313" key="6">
    <source>
        <dbReference type="EMBL" id="VFJ12637.1"/>
    </source>
</evidence>
<protein>
    <submittedName>
        <fullName evidence="6">Uncharacterized ABC transporter ATP-binding protein TM_0352</fullName>
    </submittedName>
</protein>